<evidence type="ECO:0000313" key="2">
    <source>
        <dbReference type="EMBL" id="OXM14621.1"/>
    </source>
</evidence>
<dbReference type="SUPFAM" id="SSF55729">
    <property type="entry name" value="Acyl-CoA N-acyltransferases (Nat)"/>
    <property type="match status" value="1"/>
</dbReference>
<dbReference type="InterPro" id="IPR016181">
    <property type="entry name" value="Acyl_CoA_acyltransferase"/>
</dbReference>
<protein>
    <submittedName>
        <fullName evidence="2">GNAT family N-acetyltransferase</fullName>
    </submittedName>
</protein>
<dbReference type="Pfam" id="PF00583">
    <property type="entry name" value="Acetyltransf_1"/>
    <property type="match status" value="1"/>
</dbReference>
<dbReference type="GO" id="GO:0016747">
    <property type="term" value="F:acyltransferase activity, transferring groups other than amino-acyl groups"/>
    <property type="evidence" value="ECO:0007669"/>
    <property type="project" value="InterPro"/>
</dbReference>
<keyword evidence="3" id="KW-1185">Reference proteome</keyword>
<name>A0A229NXY4_9BACL</name>
<dbReference type="Gene3D" id="3.40.630.30">
    <property type="match status" value="1"/>
</dbReference>
<keyword evidence="2" id="KW-0808">Transferase</keyword>
<dbReference type="OrthoDB" id="423921at2"/>
<evidence type="ECO:0000313" key="3">
    <source>
        <dbReference type="Proteomes" id="UP000215145"/>
    </source>
</evidence>
<gene>
    <name evidence="2" type="ORF">CGZ75_17025</name>
</gene>
<organism evidence="2 3">
    <name type="scientific">Paenibacillus herberti</name>
    <dbReference type="NCBI Taxonomy" id="1619309"/>
    <lineage>
        <taxon>Bacteria</taxon>
        <taxon>Bacillati</taxon>
        <taxon>Bacillota</taxon>
        <taxon>Bacilli</taxon>
        <taxon>Bacillales</taxon>
        <taxon>Paenibacillaceae</taxon>
        <taxon>Paenibacillus</taxon>
    </lineage>
</organism>
<proteinExistence type="predicted"/>
<dbReference type="InterPro" id="IPR000182">
    <property type="entry name" value="GNAT_dom"/>
</dbReference>
<dbReference type="RefSeq" id="WP_089525438.1">
    <property type="nucleotide sequence ID" value="NZ_NMUQ01000002.1"/>
</dbReference>
<feature type="domain" description="N-acetyltransferase" evidence="1">
    <location>
        <begin position="16"/>
        <end position="171"/>
    </location>
</feature>
<dbReference type="EMBL" id="NMUQ01000002">
    <property type="protein sequence ID" value="OXM14621.1"/>
    <property type="molecule type" value="Genomic_DNA"/>
</dbReference>
<reference evidence="2 3" key="1">
    <citation type="submission" date="2017-07" db="EMBL/GenBank/DDBJ databases">
        <title>Paenibacillus herberti R33 genome sequencing and assembly.</title>
        <authorList>
            <person name="Su W."/>
        </authorList>
    </citation>
    <scope>NUCLEOTIDE SEQUENCE [LARGE SCALE GENOMIC DNA]</scope>
    <source>
        <strain evidence="2 3">R33</strain>
    </source>
</reference>
<accession>A0A229NXY4</accession>
<dbReference type="Proteomes" id="UP000215145">
    <property type="component" value="Unassembled WGS sequence"/>
</dbReference>
<dbReference type="AlphaFoldDB" id="A0A229NXY4"/>
<dbReference type="PROSITE" id="PS51186">
    <property type="entry name" value="GNAT"/>
    <property type="match status" value="1"/>
</dbReference>
<comment type="caution">
    <text evidence="2">The sequence shown here is derived from an EMBL/GenBank/DDBJ whole genome shotgun (WGS) entry which is preliminary data.</text>
</comment>
<evidence type="ECO:0000259" key="1">
    <source>
        <dbReference type="PROSITE" id="PS51186"/>
    </source>
</evidence>
<sequence>MNPNSNSTSLGPADGWKVIPMSEEHAEEICRWRYEPPYDVYNNDPWETLKKLEIEFGDPKLREEQYAVIVDPEDGELMGYTQFFPIEGVTRLGLAMRPNLCGDGVGSSFVRLLVQEARRRKPSDEIDLEVLIWNIRARRAYEKAGFRLTDTYERGTPDGPMQFHCMVYKGR</sequence>